<evidence type="ECO:0000313" key="2">
    <source>
        <dbReference type="EMBL" id="KDP33270.1"/>
    </source>
</evidence>
<feature type="compositionally biased region" description="Polar residues" evidence="1">
    <location>
        <begin position="26"/>
        <end position="50"/>
    </location>
</feature>
<keyword evidence="3" id="KW-1185">Reference proteome</keyword>
<dbReference type="AlphaFoldDB" id="A0A067KLX6"/>
<gene>
    <name evidence="2" type="ORF">JCGZ_13521</name>
</gene>
<proteinExistence type="predicted"/>
<reference evidence="2 3" key="1">
    <citation type="journal article" date="2014" name="PLoS ONE">
        <title>Global Analysis of Gene Expression Profiles in Physic Nut (Jatropha curcas L.) Seedlings Exposed to Salt Stress.</title>
        <authorList>
            <person name="Zhang L."/>
            <person name="Zhang C."/>
            <person name="Wu P."/>
            <person name="Chen Y."/>
            <person name="Li M."/>
            <person name="Jiang H."/>
            <person name="Wu G."/>
        </authorList>
    </citation>
    <scope>NUCLEOTIDE SEQUENCE [LARGE SCALE GENOMIC DNA]</scope>
    <source>
        <strain evidence="3">cv. GZQX0401</strain>
        <tissue evidence="2">Young leaves</tissue>
    </source>
</reference>
<sequence>MASGPAGLFVVWENRLFDPQNLSIHTTPVSRPVQTPLAAQSPTGQASSDPRITLSLVAG</sequence>
<evidence type="ECO:0000313" key="3">
    <source>
        <dbReference type="Proteomes" id="UP000027138"/>
    </source>
</evidence>
<name>A0A067KLX6_JATCU</name>
<evidence type="ECO:0000256" key="1">
    <source>
        <dbReference type="SAM" id="MobiDB-lite"/>
    </source>
</evidence>
<organism evidence="2 3">
    <name type="scientific">Jatropha curcas</name>
    <name type="common">Barbados nut</name>
    <dbReference type="NCBI Taxonomy" id="180498"/>
    <lineage>
        <taxon>Eukaryota</taxon>
        <taxon>Viridiplantae</taxon>
        <taxon>Streptophyta</taxon>
        <taxon>Embryophyta</taxon>
        <taxon>Tracheophyta</taxon>
        <taxon>Spermatophyta</taxon>
        <taxon>Magnoliopsida</taxon>
        <taxon>eudicotyledons</taxon>
        <taxon>Gunneridae</taxon>
        <taxon>Pentapetalae</taxon>
        <taxon>rosids</taxon>
        <taxon>fabids</taxon>
        <taxon>Malpighiales</taxon>
        <taxon>Euphorbiaceae</taxon>
        <taxon>Crotonoideae</taxon>
        <taxon>Jatropheae</taxon>
        <taxon>Jatropha</taxon>
    </lineage>
</organism>
<feature type="region of interest" description="Disordered" evidence="1">
    <location>
        <begin position="26"/>
        <end position="59"/>
    </location>
</feature>
<dbReference type="Proteomes" id="UP000027138">
    <property type="component" value="Unassembled WGS sequence"/>
</dbReference>
<protein>
    <submittedName>
        <fullName evidence="2">Uncharacterized protein</fullName>
    </submittedName>
</protein>
<dbReference type="EMBL" id="KK914548">
    <property type="protein sequence ID" value="KDP33270.1"/>
    <property type="molecule type" value="Genomic_DNA"/>
</dbReference>
<accession>A0A067KLX6</accession>